<feature type="domain" description="HAT C-terminal dimerisation" evidence="1">
    <location>
        <begin position="145"/>
        <end position="198"/>
    </location>
</feature>
<accession>A0AAV1FAR9</accession>
<dbReference type="Pfam" id="PF05699">
    <property type="entry name" value="Dimer_Tnp_hAT"/>
    <property type="match status" value="1"/>
</dbReference>
<protein>
    <submittedName>
        <fullName evidence="2">General transcription factor II-I repeat domain-containing protein 2-like</fullName>
    </submittedName>
</protein>
<name>A0AAV1FAR9_XYRNO</name>
<evidence type="ECO:0000313" key="3">
    <source>
        <dbReference type="Proteomes" id="UP001178508"/>
    </source>
</evidence>
<evidence type="ECO:0000259" key="1">
    <source>
        <dbReference type="Pfam" id="PF05699"/>
    </source>
</evidence>
<reference evidence="2" key="1">
    <citation type="submission" date="2023-08" db="EMBL/GenBank/DDBJ databases">
        <authorList>
            <person name="Alioto T."/>
            <person name="Alioto T."/>
            <person name="Gomez Garrido J."/>
        </authorList>
    </citation>
    <scope>NUCLEOTIDE SEQUENCE</scope>
</reference>
<dbReference type="EMBL" id="OY660869">
    <property type="protein sequence ID" value="CAJ1057826.1"/>
    <property type="molecule type" value="Genomic_DNA"/>
</dbReference>
<dbReference type="GO" id="GO:0046983">
    <property type="term" value="F:protein dimerization activity"/>
    <property type="evidence" value="ECO:0007669"/>
    <property type="project" value="InterPro"/>
</dbReference>
<organism evidence="2 3">
    <name type="scientific">Xyrichtys novacula</name>
    <name type="common">Pearly razorfish</name>
    <name type="synonym">Hemipteronotus novacula</name>
    <dbReference type="NCBI Taxonomy" id="13765"/>
    <lineage>
        <taxon>Eukaryota</taxon>
        <taxon>Metazoa</taxon>
        <taxon>Chordata</taxon>
        <taxon>Craniata</taxon>
        <taxon>Vertebrata</taxon>
        <taxon>Euteleostomi</taxon>
        <taxon>Actinopterygii</taxon>
        <taxon>Neopterygii</taxon>
        <taxon>Teleostei</taxon>
        <taxon>Neoteleostei</taxon>
        <taxon>Acanthomorphata</taxon>
        <taxon>Eupercaria</taxon>
        <taxon>Labriformes</taxon>
        <taxon>Labridae</taxon>
        <taxon>Xyrichtys</taxon>
    </lineage>
</organism>
<dbReference type="AlphaFoldDB" id="A0AAV1FAR9"/>
<dbReference type="Proteomes" id="UP001178508">
    <property type="component" value="Chromosome 6"/>
</dbReference>
<dbReference type="PANTHER" id="PTHR45913:SF21">
    <property type="entry name" value="DUF4371 DOMAIN-CONTAINING PROTEIN"/>
    <property type="match status" value="1"/>
</dbReference>
<proteinExistence type="predicted"/>
<keyword evidence="3" id="KW-1185">Reference proteome</keyword>
<gene>
    <name evidence="2" type="ORF">XNOV1_A039681</name>
</gene>
<dbReference type="PANTHER" id="PTHR45913">
    <property type="entry name" value="EPM2A-INTERACTING PROTEIN 1"/>
    <property type="match status" value="1"/>
</dbReference>
<dbReference type="InterPro" id="IPR008906">
    <property type="entry name" value="HATC_C_dom"/>
</dbReference>
<evidence type="ECO:0000313" key="2">
    <source>
        <dbReference type="EMBL" id="CAJ1057826.1"/>
    </source>
</evidence>
<dbReference type="SUPFAM" id="SSF53098">
    <property type="entry name" value="Ribonuclease H-like"/>
    <property type="match status" value="1"/>
</dbReference>
<sequence length="232" mass="26765">METVAFLTDITSHLNGLNLKLQGKNSTVCGLMTEVRAFQGKLELYKSDIQEGMLHFSKLLEQTKGKEDHRCRVEFLERLIENFKTCFENFELGEQLQLFTDNPFLVKNVRGFAEEAQKTYPWARAAPLQSELIHLQENIALKEAQCDAITLWTKMVTAANYPLLYKIAVHILTMFGSTYSCESAFSTMNIVENKYCTRLTNKHFRVCFRLAITPLVPRFKVLAAKPRCHFFH</sequence>
<dbReference type="InterPro" id="IPR012337">
    <property type="entry name" value="RNaseH-like_sf"/>
</dbReference>